<name>A0AAZ3PIV6_ONCTS</name>
<dbReference type="PANTHER" id="PTHR15963">
    <property type="entry name" value="GENERAL RECEPTOR FOR PHOSPHOINOSITIDES 1-ASSOCIATED SCAFFOLD PROTEIN-RELATED"/>
    <property type="match status" value="1"/>
</dbReference>
<organism evidence="6 7">
    <name type="scientific">Oncorhynchus tshawytscha</name>
    <name type="common">Chinook salmon</name>
    <name type="synonym">Salmo tshawytscha</name>
    <dbReference type="NCBI Taxonomy" id="74940"/>
    <lineage>
        <taxon>Eukaryota</taxon>
        <taxon>Metazoa</taxon>
        <taxon>Chordata</taxon>
        <taxon>Craniata</taxon>
        <taxon>Vertebrata</taxon>
        <taxon>Euteleostomi</taxon>
        <taxon>Actinopterygii</taxon>
        <taxon>Neopterygii</taxon>
        <taxon>Teleostei</taxon>
        <taxon>Protacanthopterygii</taxon>
        <taxon>Salmoniformes</taxon>
        <taxon>Salmonidae</taxon>
        <taxon>Salmoninae</taxon>
        <taxon>Oncorhynchus</taxon>
    </lineage>
</organism>
<evidence type="ECO:0000256" key="4">
    <source>
        <dbReference type="SAM" id="SignalP"/>
    </source>
</evidence>
<feature type="compositionally biased region" description="Basic and acidic residues" evidence="3">
    <location>
        <begin position="293"/>
        <end position="304"/>
    </location>
</feature>
<dbReference type="CDD" id="cd06713">
    <property type="entry name" value="PDZ_tamalin_CYTIP-like"/>
    <property type="match status" value="1"/>
</dbReference>
<dbReference type="GeneTree" id="ENSGT00530000063734"/>
<evidence type="ECO:0000256" key="3">
    <source>
        <dbReference type="SAM" id="MobiDB-lite"/>
    </source>
</evidence>
<reference evidence="6" key="2">
    <citation type="submission" date="2025-08" db="UniProtKB">
        <authorList>
            <consortium name="Ensembl"/>
        </authorList>
    </citation>
    <scope>IDENTIFICATION</scope>
</reference>
<keyword evidence="4" id="KW-0732">Signal</keyword>
<evidence type="ECO:0000259" key="5">
    <source>
        <dbReference type="PROSITE" id="PS50106"/>
    </source>
</evidence>
<comment type="subcellular location">
    <subcellularLocation>
        <location evidence="1">Cytoplasm</location>
    </subcellularLocation>
</comment>
<dbReference type="PANTHER" id="PTHR15963:SF3">
    <property type="entry name" value="PROTEIN TAMALIN"/>
    <property type="match status" value="1"/>
</dbReference>
<gene>
    <name evidence="6" type="primary">LOC112221849</name>
</gene>
<protein>
    <recommendedName>
        <fullName evidence="5">PDZ domain-containing protein</fullName>
    </recommendedName>
</protein>
<dbReference type="InterPro" id="IPR036034">
    <property type="entry name" value="PDZ_sf"/>
</dbReference>
<dbReference type="SMART" id="SM00228">
    <property type="entry name" value="PDZ"/>
    <property type="match status" value="1"/>
</dbReference>
<keyword evidence="2" id="KW-0963">Cytoplasm</keyword>
<dbReference type="PROSITE" id="PS50106">
    <property type="entry name" value="PDZ"/>
    <property type="match status" value="1"/>
</dbReference>
<dbReference type="AlphaFoldDB" id="A0AAZ3PIV6"/>
<dbReference type="Pfam" id="PF00595">
    <property type="entry name" value="PDZ"/>
    <property type="match status" value="1"/>
</dbReference>
<dbReference type="InterPro" id="IPR001478">
    <property type="entry name" value="PDZ"/>
</dbReference>
<reference evidence="7" key="1">
    <citation type="journal article" date="2018" name="PLoS ONE">
        <title>Chinook salmon (Oncorhynchus tshawytscha) genome and transcriptome.</title>
        <authorList>
            <person name="Christensen K.A."/>
            <person name="Leong J.S."/>
            <person name="Sakhrani D."/>
            <person name="Biagi C.A."/>
            <person name="Minkley D.R."/>
            <person name="Withler R.E."/>
            <person name="Rondeau E.B."/>
            <person name="Koop B.F."/>
            <person name="Devlin R.H."/>
        </authorList>
    </citation>
    <scope>NUCLEOTIDE SEQUENCE [LARGE SCALE GENOMIC DNA]</scope>
</reference>
<dbReference type="GO" id="GO:0005737">
    <property type="term" value="C:cytoplasm"/>
    <property type="evidence" value="ECO:0007669"/>
    <property type="project" value="UniProtKB-SubCell"/>
</dbReference>
<feature type="domain" description="PDZ" evidence="5">
    <location>
        <begin position="85"/>
        <end position="174"/>
    </location>
</feature>
<dbReference type="Ensembl" id="ENSOTST00005177050.1">
    <property type="protein sequence ID" value="ENSOTSP00005115789.1"/>
    <property type="gene ID" value="ENSOTSG00005075991.1"/>
</dbReference>
<accession>A0AAZ3PIV6</accession>
<feature type="region of interest" description="Disordered" evidence="3">
    <location>
        <begin position="278"/>
        <end position="311"/>
    </location>
</feature>
<sequence>MCFMHQVVISLTSHNWVMAQYCVSSSHIPKIFNTGYQVINPYIFNTVYQVINPYIFNTVYQVIISPYIQYCISTNHIHIFHFRKVVVLVKKEEETFGFEIQTYGLHHQDQNSVEMCTFVCKVHDDSPAQQAGLKVGDTITSVNETTVDGFQHKEIVQLIRASGNSIKLETVYSDSIRKAELEARLQYLKQTLHEKWDEYRSLMMQEQRLVHGIVMSDAAIYESLESAGVYGSLGAPSPAALRALRCTGSTSSSASHLSVTTEEDPLYQTCLYQGQGDHLNDANGDLTRTTSSTEKDQQEQEKPPQGKQRMIRPASELFTSAKAHLTRSASTRSYLRGSNNSSSAPGEKVQSGGFSSLQRKPKQKSFRRRLLKFIPGLNRAMEEEESKL</sequence>
<dbReference type="SUPFAM" id="SSF50156">
    <property type="entry name" value="PDZ domain-like"/>
    <property type="match status" value="1"/>
</dbReference>
<feature type="chain" id="PRO_5044222354" description="PDZ domain-containing protein" evidence="4">
    <location>
        <begin position="20"/>
        <end position="388"/>
    </location>
</feature>
<keyword evidence="7" id="KW-1185">Reference proteome</keyword>
<evidence type="ECO:0000256" key="1">
    <source>
        <dbReference type="ARBA" id="ARBA00004496"/>
    </source>
</evidence>
<feature type="region of interest" description="Disordered" evidence="3">
    <location>
        <begin position="326"/>
        <end position="367"/>
    </location>
</feature>
<reference evidence="6" key="3">
    <citation type="submission" date="2025-09" db="UniProtKB">
        <authorList>
            <consortium name="Ensembl"/>
        </authorList>
    </citation>
    <scope>IDENTIFICATION</scope>
</reference>
<feature type="compositionally biased region" description="Polar residues" evidence="3">
    <location>
        <begin position="327"/>
        <end position="344"/>
    </location>
</feature>
<evidence type="ECO:0000313" key="6">
    <source>
        <dbReference type="Ensembl" id="ENSOTSP00005115789.1"/>
    </source>
</evidence>
<dbReference type="Proteomes" id="UP000694402">
    <property type="component" value="Unassembled WGS sequence"/>
</dbReference>
<dbReference type="InterPro" id="IPR052122">
    <property type="entry name" value="Intracell_Traff_Signaling_Reg"/>
</dbReference>
<feature type="signal peptide" evidence="4">
    <location>
        <begin position="1"/>
        <end position="19"/>
    </location>
</feature>
<proteinExistence type="predicted"/>
<dbReference type="Gene3D" id="2.30.42.10">
    <property type="match status" value="1"/>
</dbReference>
<evidence type="ECO:0000313" key="7">
    <source>
        <dbReference type="Proteomes" id="UP000694402"/>
    </source>
</evidence>
<evidence type="ECO:0000256" key="2">
    <source>
        <dbReference type="ARBA" id="ARBA00022490"/>
    </source>
</evidence>